<keyword evidence="3" id="KW-1185">Reference proteome</keyword>
<comment type="caution">
    <text evidence="2">The sequence shown here is derived from an EMBL/GenBank/DDBJ whole genome shotgun (WGS) entry which is preliminary data.</text>
</comment>
<dbReference type="InterPro" id="IPR052587">
    <property type="entry name" value="TELO2-interacting_protein_1"/>
</dbReference>
<dbReference type="PANTHER" id="PTHR18460">
    <property type="entry name" value="TEL2 INTERACTING PROTEIN 1 TTI1 FAMILY MEMBER"/>
    <property type="match status" value="1"/>
</dbReference>
<evidence type="ECO:0000256" key="1">
    <source>
        <dbReference type="SAM" id="MobiDB-lite"/>
    </source>
</evidence>
<accession>A0AAW0EYT3</accession>
<dbReference type="AlphaFoldDB" id="A0AAW0EYT3"/>
<feature type="compositionally biased region" description="Basic and acidic residues" evidence="1">
    <location>
        <begin position="882"/>
        <end position="901"/>
    </location>
</feature>
<name>A0AAW0EYT3_9TRYP</name>
<gene>
    <name evidence="2" type="ORF">NESM_000871700</name>
</gene>
<dbReference type="PANTHER" id="PTHR18460:SF3">
    <property type="entry name" value="TELO2-INTERACTING PROTEIN 1 HOMOLOG"/>
    <property type="match status" value="1"/>
</dbReference>
<dbReference type="GO" id="GO:0005737">
    <property type="term" value="C:cytoplasm"/>
    <property type="evidence" value="ECO:0007669"/>
    <property type="project" value="TreeGrafter"/>
</dbReference>
<feature type="region of interest" description="Disordered" evidence="1">
    <location>
        <begin position="870"/>
        <end position="902"/>
    </location>
</feature>
<evidence type="ECO:0000313" key="2">
    <source>
        <dbReference type="EMBL" id="KAK7199035.1"/>
    </source>
</evidence>
<dbReference type="Proteomes" id="UP001430356">
    <property type="component" value="Unassembled WGS sequence"/>
</dbReference>
<proteinExistence type="predicted"/>
<evidence type="ECO:0000313" key="3">
    <source>
        <dbReference type="Proteomes" id="UP001430356"/>
    </source>
</evidence>
<organism evidence="2 3">
    <name type="scientific">Novymonas esmeraldas</name>
    <dbReference type="NCBI Taxonomy" id="1808958"/>
    <lineage>
        <taxon>Eukaryota</taxon>
        <taxon>Discoba</taxon>
        <taxon>Euglenozoa</taxon>
        <taxon>Kinetoplastea</taxon>
        <taxon>Metakinetoplastina</taxon>
        <taxon>Trypanosomatida</taxon>
        <taxon>Trypanosomatidae</taxon>
        <taxon>Novymonas</taxon>
    </lineage>
</organism>
<dbReference type="EMBL" id="JAECZO010000203">
    <property type="protein sequence ID" value="KAK7199035.1"/>
    <property type="molecule type" value="Genomic_DNA"/>
</dbReference>
<sequence length="1091" mass="117956">MQESFLASVLLPLAERSGEVAQIEELLCMLERCFVDTFGLTLARGGNSGNEARADGGAVRESFLTTPRAATSLDGGEEAKLLVVRAVSAFHRRAARRHGAFFRTCDYHPHAALFLLELLKSLSGNSQQWFRQLQLESLGACLAIVEAIGMENVRLCLPGVVSVAVRYIHRAHHGKDSAKVCLTAISLLRASLTISFASAEPVSWVRDTAVHLTSALRALSEPTALARAAHTASTVCALKSLVSAVLLSPAVATPAAAPLRPSLTVAYAIIDNMDNLRRLNGDVLDTTEENATTTRCSPNLVVEDDGARMSALLTSSCATEAVTTALQCLRGVELLHLATTVARVAPLRDHFFPLTVPSPHVVSGMVESVDASEPTVALFLSVVRKCVRVVGTVMSEEALYTHRRPRSYPAGVVDEFLFCLAGALARTPTTDGAEETVGERLTNALLSDYDAVLRDWDAYATHPAVLYVLCRLVLWQFHPTQSVRCAHHVGLLAAAAAPTPCLFPRPADLMAGAFEQLWSVVAQPHLWAITRDEDLCSYQQVRHRQVVAATLLRFLALSAEGLASTVTVHADADGELTAALERLFALTLYLVLEKATATGIVREAALQCVEAYSSASGAADALQFLLCHSSLIVDETERAIRAEHLRPAAASVLRGSLVLMERRLMRGAGDRVDTSGRASFEESGIGLVALVRQRLSPTELSVRFALASARVPSLEEAAQVADFVSSTIHVACEALQLCSRYESAGVVEDLQGRKAAVSLLRSAFDLAAYLNFCVPQEAMDEEQERRTTSAHTRVRSLQVTTLEAMYAVLQYCTQHNHIAASAVQATVRGLTCFLTTSAALTWADAARQRLVDAAAERRRLTLNSRRGGRTVQRMAADGEGEAVERVDGDRNSDDEGGDPCREPLPNAPIIDWPWTRYGPSAEGDPEAVAGAASAVSVELPRSHLHTVYRVYLTFVALLREPIAAFAPLAVASRLRTAVELRKLGDVALAPALLETLNGLEALRVLALEFLRDRMVEEVLPLVLLWHERACLSRIPTHTEERVKLATQQFIECLYADCAGFEDQQEAMRVGCLRLDLLPGPARSASGDAAPL</sequence>
<reference evidence="2 3" key="1">
    <citation type="journal article" date="2021" name="MBio">
        <title>A New Model Trypanosomatid, Novymonas esmeraldas: Genomic Perception of Its 'Candidatus Pandoraea novymonadis' Endosymbiont.</title>
        <authorList>
            <person name="Zakharova A."/>
            <person name="Saura A."/>
            <person name="Butenko A."/>
            <person name="Podesvova L."/>
            <person name="Warmusova S."/>
            <person name="Kostygov A.Y."/>
            <person name="Nenarokova A."/>
            <person name="Lukes J."/>
            <person name="Opperdoes F.R."/>
            <person name="Yurchenko V."/>
        </authorList>
    </citation>
    <scope>NUCLEOTIDE SEQUENCE [LARGE SCALE GENOMIC DNA]</scope>
    <source>
        <strain evidence="2 3">E262AT.01</strain>
    </source>
</reference>
<protein>
    <submittedName>
        <fullName evidence="2">Uncharacterized protein</fullName>
    </submittedName>
</protein>